<keyword evidence="2" id="KW-0812">Transmembrane</keyword>
<accession>A0A2V2V5A8</accession>
<dbReference type="Proteomes" id="UP000246078">
    <property type="component" value="Unassembled WGS sequence"/>
</dbReference>
<feature type="transmembrane region" description="Helical" evidence="2">
    <location>
        <begin position="52"/>
        <end position="70"/>
    </location>
</feature>
<dbReference type="VEuPathDB" id="TriTrypDB:ECC02_005215"/>
<protein>
    <recommendedName>
        <fullName evidence="5">Transmembrane protein</fullName>
    </recommendedName>
</protein>
<dbReference type="VEuPathDB" id="TriTrypDB:TcBrA4_0132170"/>
<proteinExistence type="predicted"/>
<evidence type="ECO:0000256" key="1">
    <source>
        <dbReference type="SAM" id="MobiDB-lite"/>
    </source>
</evidence>
<feature type="compositionally biased region" description="Polar residues" evidence="1">
    <location>
        <begin position="322"/>
        <end position="333"/>
    </location>
</feature>
<reference evidence="3 4" key="1">
    <citation type="journal article" date="2018" name="Microb. Genom.">
        <title>Expanding an expanded genome: long-read sequencing of Trypanosoma cruzi.</title>
        <authorList>
            <person name="Berna L."/>
            <person name="Rodriguez M."/>
            <person name="Chiribao M.L."/>
            <person name="Parodi-Talice A."/>
            <person name="Pita S."/>
            <person name="Rijo G."/>
            <person name="Alvarez-Valin F."/>
            <person name="Robello C."/>
        </authorList>
    </citation>
    <scope>NUCLEOTIDE SEQUENCE [LARGE SCALE GENOMIC DNA]</scope>
    <source>
        <strain evidence="3 4">TCC</strain>
    </source>
</reference>
<feature type="region of interest" description="Disordered" evidence="1">
    <location>
        <begin position="310"/>
        <end position="339"/>
    </location>
</feature>
<dbReference type="EMBL" id="PRFC01000335">
    <property type="protein sequence ID" value="PWU91560.1"/>
    <property type="molecule type" value="Genomic_DNA"/>
</dbReference>
<sequence>MILFLFVCSPCPYANLVFVFFVVSFWLAAFADRVAYCFVKAKERNGKMKHQRMIYMVSMALAVIIATPLVSSDDTNSTEVFAAASCSLDHISGASDSYSKSEEAEQLKELPCRPFTDEECVQRYGDVAVFNNDHQRCVWGLPSGVKASELQLISNSTVDEDRCAFVRSLNEMLLAWLTETELITMPLADAGLTGIPVRCGGVDLRAWTAYHTVYINSSSVSERVSDVPFTDEGIRSEQPAQPTPVWARITLIFLSFLGAACVVEAAVIIRRSFLKRKTELSQTDASGDSAAAFEEKVRSTVASIASSFRKRAPDASPRALSRFSSPLSASEGTQRPGFRLDVSVEPRASLSGSFSILESP</sequence>
<dbReference type="OrthoDB" id="245881at2759"/>
<dbReference type="VEuPathDB" id="TriTrypDB:C3747_335g8"/>
<dbReference type="VEuPathDB" id="TriTrypDB:TcCLB.506195.40"/>
<dbReference type="VEuPathDB" id="TriTrypDB:TCDM_04017"/>
<feature type="transmembrane region" description="Helical" evidence="2">
    <location>
        <begin position="12"/>
        <end position="31"/>
    </location>
</feature>
<keyword evidence="2" id="KW-0472">Membrane</keyword>
<evidence type="ECO:0000313" key="3">
    <source>
        <dbReference type="EMBL" id="PWU91560.1"/>
    </source>
</evidence>
<evidence type="ECO:0008006" key="5">
    <source>
        <dbReference type="Google" id="ProtNLM"/>
    </source>
</evidence>
<gene>
    <name evidence="3" type="ORF">C3747_335g8</name>
</gene>
<evidence type="ECO:0000256" key="2">
    <source>
        <dbReference type="SAM" id="Phobius"/>
    </source>
</evidence>
<comment type="caution">
    <text evidence="3">The sequence shown here is derived from an EMBL/GenBank/DDBJ whole genome shotgun (WGS) entry which is preliminary data.</text>
</comment>
<dbReference type="VEuPathDB" id="TriTrypDB:TCSYLVIO_004397"/>
<dbReference type="VEuPathDB" id="TriTrypDB:TcCLB.507883.40"/>
<dbReference type="AlphaFoldDB" id="A0A2V2V5A8"/>
<organism evidence="3 4">
    <name type="scientific">Trypanosoma cruzi</name>
    <dbReference type="NCBI Taxonomy" id="5693"/>
    <lineage>
        <taxon>Eukaryota</taxon>
        <taxon>Discoba</taxon>
        <taxon>Euglenozoa</taxon>
        <taxon>Kinetoplastea</taxon>
        <taxon>Metakinetoplastina</taxon>
        <taxon>Trypanosomatida</taxon>
        <taxon>Trypanosomatidae</taxon>
        <taxon>Trypanosoma</taxon>
        <taxon>Schizotrypanum</taxon>
    </lineage>
</organism>
<keyword evidence="2" id="KW-1133">Transmembrane helix</keyword>
<dbReference type="VEuPathDB" id="TriTrypDB:TcG_06349"/>
<name>A0A2V2V5A8_TRYCR</name>
<evidence type="ECO:0000313" key="4">
    <source>
        <dbReference type="Proteomes" id="UP000246078"/>
    </source>
</evidence>
<feature type="transmembrane region" description="Helical" evidence="2">
    <location>
        <begin position="245"/>
        <end position="269"/>
    </location>
</feature>
<dbReference type="VEuPathDB" id="TriTrypDB:BCY84_15422"/>
<dbReference type="VEuPathDB" id="TriTrypDB:Tc_MARK_3375"/>
<dbReference type="VEuPathDB" id="TriTrypDB:TcCL_ESM05454"/>